<name>A0ABV5BJT9_9BACL</name>
<keyword evidence="2" id="KW-0808">Transferase</keyword>
<accession>A0ABV5BJT9</accession>
<dbReference type="Proteomes" id="UP001580407">
    <property type="component" value="Unassembled WGS sequence"/>
</dbReference>
<dbReference type="GO" id="GO:0016746">
    <property type="term" value="F:acyltransferase activity"/>
    <property type="evidence" value="ECO:0007669"/>
    <property type="project" value="UniProtKB-KW"/>
</dbReference>
<gene>
    <name evidence="2" type="ORF">ACE3NQ_28095</name>
</gene>
<keyword evidence="2" id="KW-0012">Acyltransferase</keyword>
<proteinExistence type="predicted"/>
<dbReference type="PROSITE" id="PS51186">
    <property type="entry name" value="GNAT"/>
    <property type="match status" value="1"/>
</dbReference>
<comment type="caution">
    <text evidence="2">The sequence shown here is derived from an EMBL/GenBank/DDBJ whole genome shotgun (WGS) entry which is preliminary data.</text>
</comment>
<sequence length="181" mass="20556">MNGLTITKFSLSDFKQACHVFETVIPHAFEQEGIGHLTDDMREEIEHKINMLRSAREEDEPQTRFWLAKQHGVVVGTISIGPSNQDLNACTDHQLTQVRELGSLYVLPGYQDQGIASALIKEVAVYLHSHGIEEFCLDSGYRRAQEKWKQKFGEPYAAVKDYWGPGTVHMVWFCRVSGFLA</sequence>
<keyword evidence="3" id="KW-1185">Reference proteome</keyword>
<dbReference type="EC" id="2.3.-.-" evidence="2"/>
<dbReference type="EMBL" id="JBHILM010000047">
    <property type="protein sequence ID" value="MFB5684776.1"/>
    <property type="molecule type" value="Genomic_DNA"/>
</dbReference>
<dbReference type="Gene3D" id="3.40.630.30">
    <property type="match status" value="1"/>
</dbReference>
<dbReference type="RefSeq" id="WP_375528444.1">
    <property type="nucleotide sequence ID" value="NZ_JBHILM010000047.1"/>
</dbReference>
<reference evidence="2 3" key="1">
    <citation type="submission" date="2024-09" db="EMBL/GenBank/DDBJ databases">
        <authorList>
            <person name="Ruan L."/>
        </authorList>
    </citation>
    <scope>NUCLEOTIDE SEQUENCE [LARGE SCALE GENOMIC DNA]</scope>
    <source>
        <strain evidence="2 3">D33</strain>
    </source>
</reference>
<organism evidence="2 3">
    <name type="scientific">Paenibacillus terreus</name>
    <dbReference type="NCBI Taxonomy" id="1387834"/>
    <lineage>
        <taxon>Bacteria</taxon>
        <taxon>Bacillati</taxon>
        <taxon>Bacillota</taxon>
        <taxon>Bacilli</taxon>
        <taxon>Bacillales</taxon>
        <taxon>Paenibacillaceae</taxon>
        <taxon>Paenibacillus</taxon>
    </lineage>
</organism>
<evidence type="ECO:0000313" key="2">
    <source>
        <dbReference type="EMBL" id="MFB5684776.1"/>
    </source>
</evidence>
<dbReference type="Pfam" id="PF00583">
    <property type="entry name" value="Acetyltransf_1"/>
    <property type="match status" value="1"/>
</dbReference>
<protein>
    <submittedName>
        <fullName evidence="2">GNAT family N-acetyltransferase</fullName>
        <ecNumber evidence="2">2.3.-.-</ecNumber>
    </submittedName>
</protein>
<dbReference type="InterPro" id="IPR016181">
    <property type="entry name" value="Acyl_CoA_acyltransferase"/>
</dbReference>
<evidence type="ECO:0000313" key="3">
    <source>
        <dbReference type="Proteomes" id="UP001580407"/>
    </source>
</evidence>
<feature type="domain" description="N-acetyltransferase" evidence="1">
    <location>
        <begin position="23"/>
        <end position="175"/>
    </location>
</feature>
<dbReference type="InterPro" id="IPR000182">
    <property type="entry name" value="GNAT_dom"/>
</dbReference>
<dbReference type="SUPFAM" id="SSF55729">
    <property type="entry name" value="Acyl-CoA N-acyltransferases (Nat)"/>
    <property type="match status" value="1"/>
</dbReference>
<dbReference type="CDD" id="cd04301">
    <property type="entry name" value="NAT_SF"/>
    <property type="match status" value="1"/>
</dbReference>
<evidence type="ECO:0000259" key="1">
    <source>
        <dbReference type="PROSITE" id="PS51186"/>
    </source>
</evidence>